<sequence length="220" mass="24015">MKILALDTSTDVLVVGFKDEEKFLSLTYKGIERHATKLAPMVKLLLDAAQVEPAKIDVLGCGVGPGSLTGLRIGISFVQGLACAFGKKITPVVSAKVLAKNFSTYDGEIVVARKAREGYVYIACYKNDEQIVEPTVKQIEEAKKIVGEMQNPMIVGDAKKFFLDVAKLAPDALENINAQILIEEVEALTKNGSNFEPALVQPLYLQKSIAEINFEKRKQG</sequence>
<dbReference type="Gene3D" id="3.30.420.200">
    <property type="match status" value="1"/>
</dbReference>
<organism evidence="2 3">
    <name type="scientific">Pseudothermotoga thermarum DSM 5069</name>
    <dbReference type="NCBI Taxonomy" id="688269"/>
    <lineage>
        <taxon>Bacteria</taxon>
        <taxon>Thermotogati</taxon>
        <taxon>Thermotogota</taxon>
        <taxon>Thermotogae</taxon>
        <taxon>Thermotogales</taxon>
        <taxon>Thermotogaceae</taxon>
        <taxon>Pseudothermotoga</taxon>
    </lineage>
</organism>
<keyword evidence="3" id="KW-1185">Reference proteome</keyword>
<dbReference type="PATRIC" id="fig|688269.3.peg.1064"/>
<dbReference type="HOGENOM" id="CLU_064886_0_0_0"/>
<dbReference type="GO" id="GO:0002949">
    <property type="term" value="P:tRNA threonylcarbamoyladenosine modification"/>
    <property type="evidence" value="ECO:0007669"/>
    <property type="project" value="InterPro"/>
</dbReference>
<accession>F7YYS8</accession>
<evidence type="ECO:0000313" key="3">
    <source>
        <dbReference type="Proteomes" id="UP000006804"/>
    </source>
</evidence>
<dbReference type="EMBL" id="CP002351">
    <property type="protein sequence ID" value="AEH51116.1"/>
    <property type="molecule type" value="Genomic_DNA"/>
</dbReference>
<reference evidence="2 3" key="1">
    <citation type="submission" date="2010-11" db="EMBL/GenBank/DDBJ databases">
        <title>The complete genome of Thermotoga thermarum DSM 5069.</title>
        <authorList>
            <consortium name="US DOE Joint Genome Institute (JGI-PGF)"/>
            <person name="Lucas S."/>
            <person name="Copeland A."/>
            <person name="Lapidus A."/>
            <person name="Bruce D."/>
            <person name="Goodwin L."/>
            <person name="Pitluck S."/>
            <person name="Kyrpides N."/>
            <person name="Mavromatis K."/>
            <person name="Ivanova N."/>
            <person name="Zeytun A."/>
            <person name="Brettin T."/>
            <person name="Detter J.C."/>
            <person name="Tapia R."/>
            <person name="Han C."/>
            <person name="Land M."/>
            <person name="Hauser L."/>
            <person name="Markowitz V."/>
            <person name="Cheng J.-F."/>
            <person name="Hugenholtz P."/>
            <person name="Woyke T."/>
            <person name="Wu D."/>
            <person name="Spring S."/>
            <person name="Schroeder M."/>
            <person name="Brambilla E."/>
            <person name="Klenk H.-P."/>
            <person name="Eisen J.A."/>
        </authorList>
    </citation>
    <scope>NUCLEOTIDE SEQUENCE [LARGE SCALE GENOMIC DNA]</scope>
    <source>
        <strain evidence="2 3">DSM 5069</strain>
    </source>
</reference>
<gene>
    <name evidence="2" type="ORF">Theth_1036</name>
</gene>
<dbReference type="Proteomes" id="UP000006804">
    <property type="component" value="Chromosome"/>
</dbReference>
<dbReference type="CDD" id="cd24032">
    <property type="entry name" value="ASKHA_NBD_TsaB"/>
    <property type="match status" value="1"/>
</dbReference>
<name>F7YYS8_9THEM</name>
<dbReference type="Pfam" id="PF00814">
    <property type="entry name" value="TsaD"/>
    <property type="match status" value="1"/>
</dbReference>
<proteinExistence type="predicted"/>
<evidence type="ECO:0000313" key="2">
    <source>
        <dbReference type="EMBL" id="AEH51116.1"/>
    </source>
</evidence>
<keyword evidence="2" id="KW-0378">Hydrolase</keyword>
<dbReference type="GO" id="GO:0006508">
    <property type="term" value="P:proteolysis"/>
    <property type="evidence" value="ECO:0007669"/>
    <property type="project" value="UniProtKB-KW"/>
</dbReference>
<dbReference type="AlphaFoldDB" id="F7YYS8"/>
<dbReference type="STRING" id="688269.Theth_1036"/>
<dbReference type="OrthoDB" id="9784166at2"/>
<evidence type="ECO:0000259" key="1">
    <source>
        <dbReference type="Pfam" id="PF00814"/>
    </source>
</evidence>
<dbReference type="NCBIfam" id="TIGR03725">
    <property type="entry name" value="T6A_YeaZ"/>
    <property type="match status" value="1"/>
</dbReference>
<dbReference type="RefSeq" id="WP_013932336.1">
    <property type="nucleotide sequence ID" value="NC_015707.1"/>
</dbReference>
<dbReference type="Gene3D" id="3.30.420.40">
    <property type="match status" value="1"/>
</dbReference>
<dbReference type="InterPro" id="IPR022496">
    <property type="entry name" value="T6A_TsaB"/>
</dbReference>
<dbReference type="eggNOG" id="COG1214">
    <property type="taxonomic scope" value="Bacteria"/>
</dbReference>
<dbReference type="GO" id="GO:0008233">
    <property type="term" value="F:peptidase activity"/>
    <property type="evidence" value="ECO:0007669"/>
    <property type="project" value="UniProtKB-KW"/>
</dbReference>
<dbReference type="InterPro" id="IPR043129">
    <property type="entry name" value="ATPase_NBD"/>
</dbReference>
<dbReference type="KEGG" id="tta:Theth_1036"/>
<protein>
    <submittedName>
        <fullName evidence="2">Peptidase M22 glycoprotease</fullName>
    </submittedName>
</protein>
<dbReference type="InterPro" id="IPR000905">
    <property type="entry name" value="Gcp-like_dom"/>
</dbReference>
<feature type="domain" description="Gcp-like" evidence="1">
    <location>
        <begin position="32"/>
        <end position="136"/>
    </location>
</feature>
<dbReference type="SUPFAM" id="SSF53067">
    <property type="entry name" value="Actin-like ATPase domain"/>
    <property type="match status" value="2"/>
</dbReference>
<keyword evidence="2" id="KW-0645">Protease</keyword>